<dbReference type="EMBL" id="BMIK01000011">
    <property type="protein sequence ID" value="GGC36248.1"/>
    <property type="molecule type" value="Genomic_DNA"/>
</dbReference>
<accession>A0ABQ1MAX2</accession>
<dbReference type="GO" id="GO:0016740">
    <property type="term" value="F:transferase activity"/>
    <property type="evidence" value="ECO:0007669"/>
    <property type="project" value="UniProtKB-KW"/>
</dbReference>
<sequence length="224" mass="25743">MIDYSEISIPMYVINLPEREDRRKHIREQFNGRGEFALTIVEASGHSQDSFSLWNSIVNIVDIAMVKDDDVIIICEDGHEFTPHYSKQFLFDSILRAFDLGCNMVLGGVSWFNQAIPITRQLSWVDNFYGTQLIVLNKYMFPLIRREPFGEKDTADGKLSALTSLKMLIYPFISVQKDFGYSDIRSSECQGNGSLANCFYRSNKKLEMLIDICDRHSPGRLTKM</sequence>
<name>A0ABQ1MAX2_9SPHI</name>
<proteinExistence type="predicted"/>
<dbReference type="RefSeq" id="WP_188752219.1">
    <property type="nucleotide sequence ID" value="NZ_BMIK01000011.1"/>
</dbReference>
<dbReference type="Proteomes" id="UP000597338">
    <property type="component" value="Unassembled WGS sequence"/>
</dbReference>
<gene>
    <name evidence="1" type="ORF">GCM10011386_30500</name>
</gene>
<keyword evidence="2" id="KW-1185">Reference proteome</keyword>
<evidence type="ECO:0000313" key="2">
    <source>
        <dbReference type="Proteomes" id="UP000597338"/>
    </source>
</evidence>
<organism evidence="1 2">
    <name type="scientific">Parapedobacter defluvii</name>
    <dbReference type="NCBI Taxonomy" id="2045106"/>
    <lineage>
        <taxon>Bacteria</taxon>
        <taxon>Pseudomonadati</taxon>
        <taxon>Bacteroidota</taxon>
        <taxon>Sphingobacteriia</taxon>
        <taxon>Sphingobacteriales</taxon>
        <taxon>Sphingobacteriaceae</taxon>
        <taxon>Parapedobacter</taxon>
    </lineage>
</organism>
<keyword evidence="1" id="KW-0808">Transferase</keyword>
<reference evidence="2" key="1">
    <citation type="journal article" date="2019" name="Int. J. Syst. Evol. Microbiol.">
        <title>The Global Catalogue of Microorganisms (GCM) 10K type strain sequencing project: providing services to taxonomists for standard genome sequencing and annotation.</title>
        <authorList>
            <consortium name="The Broad Institute Genomics Platform"/>
            <consortium name="The Broad Institute Genome Sequencing Center for Infectious Disease"/>
            <person name="Wu L."/>
            <person name="Ma J."/>
        </authorList>
    </citation>
    <scope>NUCLEOTIDE SEQUENCE [LARGE SCALE GENOMIC DNA]</scope>
    <source>
        <strain evidence="2">CGMCC 1.15342</strain>
    </source>
</reference>
<comment type="caution">
    <text evidence="1">The sequence shown here is derived from an EMBL/GenBank/DDBJ whole genome shotgun (WGS) entry which is preliminary data.</text>
</comment>
<evidence type="ECO:0000313" key="1">
    <source>
        <dbReference type="EMBL" id="GGC36248.1"/>
    </source>
</evidence>
<protein>
    <submittedName>
        <fullName evidence="1">Glycosyl transferase</fullName>
    </submittedName>
</protein>